<proteinExistence type="predicted"/>
<evidence type="ECO:0000313" key="4">
    <source>
        <dbReference type="Proteomes" id="UP000045840"/>
    </source>
</evidence>
<reference evidence="2 3" key="1">
    <citation type="submission" date="2015-03" db="EMBL/GenBank/DDBJ databases">
        <authorList>
            <consortium name="Pathogen Informatics"/>
            <person name="Murphy D."/>
        </authorList>
    </citation>
    <scope>NUCLEOTIDE SEQUENCE [LARGE SCALE GENOMIC DNA]</scope>
    <source>
        <strain evidence="2">Type strain: CIP110230</strain>
        <strain evidence="3">type strain: CIP110230</strain>
    </source>
</reference>
<dbReference type="Proteomes" id="UP000044625">
    <property type="component" value="Unassembled WGS sequence"/>
</dbReference>
<dbReference type="EMBL" id="CQAZ01000034">
    <property type="protein sequence ID" value="CNI22274.1"/>
    <property type="molecule type" value="Genomic_DNA"/>
</dbReference>
<gene>
    <name evidence="1" type="ORF">ERS008529_03428</name>
    <name evidence="2" type="ORF">ERS137968_01772</name>
</gene>
<reference evidence="4" key="2">
    <citation type="submission" date="2015-03" db="EMBL/GenBank/DDBJ databases">
        <authorList>
            <consortium name="Pathogen Informatics"/>
        </authorList>
    </citation>
    <scope>NUCLEOTIDE SEQUENCE [LARGE SCALE GENOMIC DNA]</scope>
    <source>
        <strain evidence="4">A125KOH2</strain>
    </source>
</reference>
<dbReference type="Proteomes" id="UP000045840">
    <property type="component" value="Unassembled WGS sequence"/>
</dbReference>
<evidence type="ECO:0000313" key="2">
    <source>
        <dbReference type="EMBL" id="CRY66332.1"/>
    </source>
</evidence>
<dbReference type="EMBL" id="CWJL01000007">
    <property type="protein sequence ID" value="CRY66332.1"/>
    <property type="molecule type" value="Genomic_DNA"/>
</dbReference>
<dbReference type="AlphaFoldDB" id="A0A0T9QR21"/>
<dbReference type="STRING" id="1288385.ERS137968_01772"/>
<name>A0A0T9QR21_9GAMM</name>
<organism evidence="1 4">
    <name type="scientific">Yersinia pekkanenii</name>
    <dbReference type="NCBI Taxonomy" id="1288385"/>
    <lineage>
        <taxon>Bacteria</taxon>
        <taxon>Pseudomonadati</taxon>
        <taxon>Pseudomonadota</taxon>
        <taxon>Gammaproteobacteria</taxon>
        <taxon>Enterobacterales</taxon>
        <taxon>Yersiniaceae</taxon>
        <taxon>Yersinia</taxon>
    </lineage>
</organism>
<sequence length="30" mass="3331">MGRFCIEAGHLLREGGGPIQFCFFNSTQDV</sequence>
<reference evidence="1" key="3">
    <citation type="submission" date="2015-03" db="EMBL/GenBank/DDBJ databases">
        <authorList>
            <person name="Murphy D."/>
        </authorList>
    </citation>
    <scope>NUCLEOTIDE SEQUENCE [LARGE SCALE GENOMIC DNA]</scope>
    <source>
        <strain evidence="1">A125KOH2</strain>
    </source>
</reference>
<keyword evidence="3" id="KW-1185">Reference proteome</keyword>
<evidence type="ECO:0000313" key="1">
    <source>
        <dbReference type="EMBL" id="CNI22274.1"/>
    </source>
</evidence>
<accession>A0A0T9QR21</accession>
<evidence type="ECO:0000313" key="3">
    <source>
        <dbReference type="Proteomes" id="UP000044625"/>
    </source>
</evidence>
<protein>
    <submittedName>
        <fullName evidence="1">Uncharacterized protein</fullName>
    </submittedName>
</protein>